<organism evidence="13 14">
    <name type="scientific">[Haemophilus] felis</name>
    <dbReference type="NCBI Taxonomy" id="123822"/>
    <lineage>
        <taxon>Bacteria</taxon>
        <taxon>Pseudomonadati</taxon>
        <taxon>Pseudomonadota</taxon>
        <taxon>Gammaproteobacteria</taxon>
        <taxon>Pasteurellales</taxon>
        <taxon>Pasteurellaceae</taxon>
    </lineage>
</organism>
<dbReference type="GO" id="GO:0000921">
    <property type="term" value="P:septin ring assembly"/>
    <property type="evidence" value="ECO:0007669"/>
    <property type="project" value="TreeGrafter"/>
</dbReference>
<proteinExistence type="inferred from homology"/>
<dbReference type="EMBL" id="MUYB01000020">
    <property type="protein sequence ID" value="OOS04335.1"/>
    <property type="molecule type" value="Genomic_DNA"/>
</dbReference>
<dbReference type="OrthoDB" id="5917174at2"/>
<dbReference type="InterPro" id="IPR036192">
    <property type="entry name" value="Cell_div_ZapA-like_sf"/>
</dbReference>
<dbReference type="PANTHER" id="PTHR34981">
    <property type="entry name" value="CELL DIVISION PROTEIN ZAPA"/>
    <property type="match status" value="1"/>
</dbReference>
<comment type="similarity">
    <text evidence="2">Belongs to the ZapA family. Type 1 subfamily.</text>
</comment>
<comment type="caution">
    <text evidence="13">The sequence shown here is derived from an EMBL/GenBank/DDBJ whole genome shotgun (WGS) entry which is preliminary data.</text>
</comment>
<keyword evidence="4" id="KW-0963">Cytoplasm</keyword>
<comment type="function">
    <text evidence="9">Activator of cell division through the inhibition of FtsZ GTPase activity, therefore promoting FtsZ assembly into bundles of protofilaments necessary for the formation of the division Z ring. It is recruited early at mid-cell but it is not essential for cell division.</text>
</comment>
<dbReference type="GO" id="GO:0043093">
    <property type="term" value="P:FtsZ-dependent cytokinesis"/>
    <property type="evidence" value="ECO:0007669"/>
    <property type="project" value="TreeGrafter"/>
</dbReference>
<accession>A0A1T0B2I6</accession>
<evidence type="ECO:0000256" key="6">
    <source>
        <dbReference type="ARBA" id="ARBA00023054"/>
    </source>
</evidence>
<dbReference type="SUPFAM" id="SSF102829">
    <property type="entry name" value="Cell division protein ZapA-like"/>
    <property type="match status" value="1"/>
</dbReference>
<evidence type="ECO:0000256" key="1">
    <source>
        <dbReference type="ARBA" id="ARBA00004496"/>
    </source>
</evidence>
<dbReference type="Pfam" id="PF05164">
    <property type="entry name" value="ZapA"/>
    <property type="match status" value="1"/>
</dbReference>
<dbReference type="Gene3D" id="3.30.160.880">
    <property type="entry name" value="Cell division protein ZapA protomer, N-terminal domain"/>
    <property type="match status" value="1"/>
</dbReference>
<keyword evidence="6 12" id="KW-0175">Coiled coil</keyword>
<dbReference type="InterPro" id="IPR042233">
    <property type="entry name" value="Cell_div_ZapA_N"/>
</dbReference>
<protein>
    <recommendedName>
        <fullName evidence="3">Cell division protein ZapA</fullName>
    </recommendedName>
    <alternativeName>
        <fullName evidence="11">Z ring-associated protein ZapA</fullName>
    </alternativeName>
</protein>
<keyword evidence="14" id="KW-1185">Reference proteome</keyword>
<name>A0A1T0B2I6_9PAST</name>
<evidence type="ECO:0000256" key="10">
    <source>
        <dbReference type="ARBA" id="ARBA00026068"/>
    </source>
</evidence>
<evidence type="ECO:0000256" key="12">
    <source>
        <dbReference type="SAM" id="Coils"/>
    </source>
</evidence>
<dbReference type="STRING" id="123822.B0188_05255"/>
<evidence type="ECO:0000256" key="5">
    <source>
        <dbReference type="ARBA" id="ARBA00022618"/>
    </source>
</evidence>
<dbReference type="PANTHER" id="PTHR34981:SF1">
    <property type="entry name" value="CELL DIVISION PROTEIN ZAPA"/>
    <property type="match status" value="1"/>
</dbReference>
<evidence type="ECO:0000256" key="11">
    <source>
        <dbReference type="ARBA" id="ARBA00033158"/>
    </source>
</evidence>
<evidence type="ECO:0000256" key="7">
    <source>
        <dbReference type="ARBA" id="ARBA00023210"/>
    </source>
</evidence>
<evidence type="ECO:0000256" key="9">
    <source>
        <dbReference type="ARBA" id="ARBA00024910"/>
    </source>
</evidence>
<dbReference type="GO" id="GO:0000917">
    <property type="term" value="P:division septum assembly"/>
    <property type="evidence" value="ECO:0007669"/>
    <property type="project" value="UniProtKB-KW"/>
</dbReference>
<dbReference type="GO" id="GO:0005829">
    <property type="term" value="C:cytosol"/>
    <property type="evidence" value="ECO:0007669"/>
    <property type="project" value="TreeGrafter"/>
</dbReference>
<evidence type="ECO:0000256" key="2">
    <source>
        <dbReference type="ARBA" id="ARBA00010074"/>
    </source>
</evidence>
<dbReference type="Gene3D" id="1.20.5.50">
    <property type="match status" value="1"/>
</dbReference>
<evidence type="ECO:0000313" key="14">
    <source>
        <dbReference type="Proteomes" id="UP000190023"/>
    </source>
</evidence>
<dbReference type="AlphaFoldDB" id="A0A1T0B2I6"/>
<comment type="subcellular location">
    <subcellularLocation>
        <location evidence="1">Cytoplasm</location>
    </subcellularLocation>
</comment>
<keyword evidence="5 13" id="KW-0132">Cell division</keyword>
<feature type="coiled-coil region" evidence="12">
    <location>
        <begin position="24"/>
        <end position="85"/>
    </location>
</feature>
<comment type="subunit">
    <text evidence="10">Homodimer. Interacts with FtsZ.</text>
</comment>
<keyword evidence="8" id="KW-0131">Cell cycle</keyword>
<gene>
    <name evidence="13" type="ORF">B0188_05255</name>
</gene>
<dbReference type="GO" id="GO:0030428">
    <property type="term" value="C:cell septum"/>
    <property type="evidence" value="ECO:0007669"/>
    <property type="project" value="TreeGrafter"/>
</dbReference>
<sequence length="100" mass="11391">MSNKAIEVSVLGQLLRLNCPEAQHEVLRQSAKQLDQRVSEMRDRSGILQLERVLAIVALNLCFELEQEKQKNTSIENELKSHLAQLDHSLESLLTQKLSN</sequence>
<evidence type="ECO:0000256" key="3">
    <source>
        <dbReference type="ARBA" id="ARBA00015195"/>
    </source>
</evidence>
<dbReference type="InterPro" id="IPR007838">
    <property type="entry name" value="Cell_div_ZapA-like"/>
</dbReference>
<reference evidence="13 14" key="1">
    <citation type="submission" date="2017-02" db="EMBL/GenBank/DDBJ databases">
        <title>Draft genome sequence of Haemophilus felis CCUG 31170 type strain.</title>
        <authorList>
            <person name="Engstrom-Jakobsson H."/>
            <person name="Salva-Serra F."/>
            <person name="Thorell K."/>
            <person name="Gonzales-Siles L."/>
            <person name="Karlsson R."/>
            <person name="Boulund F."/>
            <person name="Engstrand L."/>
            <person name="Kristiansson E."/>
            <person name="Moore E."/>
        </authorList>
    </citation>
    <scope>NUCLEOTIDE SEQUENCE [LARGE SCALE GENOMIC DNA]</scope>
    <source>
        <strain evidence="13 14">CCUG 31170</strain>
    </source>
</reference>
<evidence type="ECO:0000256" key="8">
    <source>
        <dbReference type="ARBA" id="ARBA00023306"/>
    </source>
</evidence>
<dbReference type="Proteomes" id="UP000190023">
    <property type="component" value="Unassembled WGS sequence"/>
</dbReference>
<keyword evidence="7" id="KW-0717">Septation</keyword>
<evidence type="ECO:0000256" key="4">
    <source>
        <dbReference type="ARBA" id="ARBA00022490"/>
    </source>
</evidence>
<evidence type="ECO:0000313" key="13">
    <source>
        <dbReference type="EMBL" id="OOS04335.1"/>
    </source>
</evidence>
<dbReference type="GO" id="GO:0032153">
    <property type="term" value="C:cell division site"/>
    <property type="evidence" value="ECO:0007669"/>
    <property type="project" value="TreeGrafter"/>
</dbReference>